<dbReference type="RefSeq" id="WP_069974518.1">
    <property type="nucleotide sequence ID" value="NZ_CP017269.1"/>
</dbReference>
<evidence type="ECO:0000259" key="7">
    <source>
        <dbReference type="PROSITE" id="PS51918"/>
    </source>
</evidence>
<dbReference type="SUPFAM" id="SSF102114">
    <property type="entry name" value="Radical SAM enzymes"/>
    <property type="match status" value="1"/>
</dbReference>
<dbReference type="GO" id="GO:0016491">
    <property type="term" value="F:oxidoreductase activity"/>
    <property type="evidence" value="ECO:0007669"/>
    <property type="project" value="InterPro"/>
</dbReference>
<dbReference type="Proteomes" id="UP000095743">
    <property type="component" value="Chromosome"/>
</dbReference>
<evidence type="ECO:0000256" key="4">
    <source>
        <dbReference type="ARBA" id="ARBA00023004"/>
    </source>
</evidence>
<evidence type="ECO:0000256" key="5">
    <source>
        <dbReference type="ARBA" id="ARBA00023014"/>
    </source>
</evidence>
<evidence type="ECO:0000256" key="6">
    <source>
        <dbReference type="ARBA" id="ARBA00023601"/>
    </source>
</evidence>
<dbReference type="InterPro" id="IPR023867">
    <property type="entry name" value="Sulphatase_maturase_rSAM"/>
</dbReference>
<evidence type="ECO:0000256" key="2">
    <source>
        <dbReference type="ARBA" id="ARBA00022691"/>
    </source>
</evidence>
<dbReference type="PROSITE" id="PS51918">
    <property type="entry name" value="RADICAL_SAM"/>
    <property type="match status" value="1"/>
</dbReference>
<dbReference type="OrthoDB" id="9808591at2"/>
<dbReference type="PANTHER" id="PTHR43273:SF3">
    <property type="entry name" value="ANAEROBIC SULFATASE-MATURATING ENZYME HOMOLOG ASLB-RELATED"/>
    <property type="match status" value="1"/>
</dbReference>
<dbReference type="CDD" id="cd01335">
    <property type="entry name" value="Radical_SAM"/>
    <property type="match status" value="1"/>
</dbReference>
<feature type="domain" description="Radical SAM core" evidence="7">
    <location>
        <begin position="77"/>
        <end position="311"/>
    </location>
</feature>
<protein>
    <recommendedName>
        <fullName evidence="7">Radical SAM core domain-containing protein</fullName>
    </recommendedName>
</protein>
<keyword evidence="3" id="KW-0479">Metal-binding</keyword>
<dbReference type="InterPro" id="IPR023885">
    <property type="entry name" value="4Fe4S-binding_SPASM_dom"/>
</dbReference>
<evidence type="ECO:0000313" key="9">
    <source>
        <dbReference type="Proteomes" id="UP000095743"/>
    </source>
</evidence>
<dbReference type="PANTHER" id="PTHR43273">
    <property type="entry name" value="ANAEROBIC SULFATASE-MATURATING ENZYME HOMOLOG ASLB-RELATED"/>
    <property type="match status" value="1"/>
</dbReference>
<sequence>MVLLDEEIYILPYENALDKKLIYAPVRGWVELIEKNTADRIICSSIDSQEDLKENPNFNSLIKELQKMPLKDLDVMQKGLPMLNIDLSTGCNMRCIYCYAGRGEGDYKYQQKEHIDMILDAYFHHLYTSPCYKEGTDCSIAFTNDAEPTFAPDLLRYTVMTAIEKAKVFKIKPIFILPTNGAFHDDLRTFIIQYFHTVSISFEGLPWVQNLHRPLANGEPSFQRVFENSKALFQSGKKVCFSGVVTRHNLYHLKDTIDFFHEHFPGSMVSFGQVNLIGRASAEQMELAVEQQSFDEQLLCAIQYAESTSIKVQVKHGSTHLNPRRHYCSSTAKPNWSMSLNGDMYACMEEKSESMKIGWFDFNQKQLYFNDEKIRSLGEKNVDCNSRCKECFAKYLCAGGCISKGDSQAALCEGIRQRCLHFINKAYEDKRLKKEAQRLFKILEE</sequence>
<dbReference type="GO" id="GO:0046872">
    <property type="term" value="F:metal ion binding"/>
    <property type="evidence" value="ECO:0007669"/>
    <property type="project" value="UniProtKB-KW"/>
</dbReference>
<dbReference type="KEGG" id="gfe:Gferi_04915"/>
<dbReference type="STRING" id="1424294.Gferi_04915"/>
<gene>
    <name evidence="8" type="ORF">Gferi_04915</name>
</gene>
<dbReference type="SFLD" id="SFLDS00029">
    <property type="entry name" value="Radical_SAM"/>
    <property type="match status" value="1"/>
</dbReference>
<accession>A0A1D8GDL0</accession>
<dbReference type="SFLD" id="SFLDG01067">
    <property type="entry name" value="SPASM/twitch_domain_containing"/>
    <property type="match status" value="1"/>
</dbReference>
<keyword evidence="4" id="KW-0408">Iron</keyword>
<dbReference type="InterPro" id="IPR007197">
    <property type="entry name" value="rSAM"/>
</dbReference>
<evidence type="ECO:0000256" key="3">
    <source>
        <dbReference type="ARBA" id="ARBA00022723"/>
    </source>
</evidence>
<dbReference type="EMBL" id="CP017269">
    <property type="protein sequence ID" value="AOT68952.1"/>
    <property type="molecule type" value="Genomic_DNA"/>
</dbReference>
<comment type="cofactor">
    <cofactor evidence="1">
        <name>[4Fe-4S] cluster</name>
        <dbReference type="ChEBI" id="CHEBI:49883"/>
    </cofactor>
</comment>
<keyword evidence="2" id="KW-0949">S-adenosyl-L-methionine</keyword>
<name>A0A1D8GDL0_9FIRM</name>
<dbReference type="Gene3D" id="3.20.20.70">
    <property type="entry name" value="Aldolase class I"/>
    <property type="match status" value="1"/>
</dbReference>
<dbReference type="AlphaFoldDB" id="A0A1D8GDL0"/>
<keyword evidence="9" id="KW-1185">Reference proteome</keyword>
<dbReference type="GO" id="GO:0051536">
    <property type="term" value="F:iron-sulfur cluster binding"/>
    <property type="evidence" value="ECO:0007669"/>
    <property type="project" value="UniProtKB-KW"/>
</dbReference>
<dbReference type="NCBIfam" id="TIGR04085">
    <property type="entry name" value="rSAM_more_4Fe4S"/>
    <property type="match status" value="1"/>
</dbReference>
<comment type="similarity">
    <text evidence="6">Belongs to the radical SAM superfamily. Anaerobic sulfatase-maturating enzyme family.</text>
</comment>
<reference evidence="8 9" key="1">
    <citation type="submission" date="2016-09" db="EMBL/GenBank/DDBJ databases">
        <title>Genomic analysis reveals versatility of anaerobic energy metabolism of Geosporobacter ferrireducens IRF9 of phylum Firmicutes.</title>
        <authorList>
            <person name="Kim S.-J."/>
        </authorList>
    </citation>
    <scope>NUCLEOTIDE SEQUENCE [LARGE SCALE GENOMIC DNA]</scope>
    <source>
        <strain evidence="8 9">IRF9</strain>
    </source>
</reference>
<dbReference type="Pfam" id="PF04055">
    <property type="entry name" value="Radical_SAM"/>
    <property type="match status" value="1"/>
</dbReference>
<organism evidence="8 9">
    <name type="scientific">Geosporobacter ferrireducens</name>
    <dbReference type="NCBI Taxonomy" id="1424294"/>
    <lineage>
        <taxon>Bacteria</taxon>
        <taxon>Bacillati</taxon>
        <taxon>Bacillota</taxon>
        <taxon>Clostridia</taxon>
        <taxon>Peptostreptococcales</taxon>
        <taxon>Thermotaleaceae</taxon>
        <taxon>Geosporobacter</taxon>
    </lineage>
</organism>
<proteinExistence type="inferred from homology"/>
<evidence type="ECO:0000256" key="1">
    <source>
        <dbReference type="ARBA" id="ARBA00001966"/>
    </source>
</evidence>
<keyword evidence="5" id="KW-0411">Iron-sulfur</keyword>
<dbReference type="InterPro" id="IPR013785">
    <property type="entry name" value="Aldolase_TIM"/>
</dbReference>
<evidence type="ECO:0000313" key="8">
    <source>
        <dbReference type="EMBL" id="AOT68952.1"/>
    </source>
</evidence>
<dbReference type="InterPro" id="IPR058240">
    <property type="entry name" value="rSAM_sf"/>
</dbReference>